<dbReference type="PROSITE" id="PS50943">
    <property type="entry name" value="HTH_CROC1"/>
    <property type="match status" value="1"/>
</dbReference>
<evidence type="ECO:0000256" key="1">
    <source>
        <dbReference type="ARBA" id="ARBA00023125"/>
    </source>
</evidence>
<dbReference type="OrthoDB" id="9781521at2"/>
<dbReference type="GO" id="GO:0005829">
    <property type="term" value="C:cytosol"/>
    <property type="evidence" value="ECO:0007669"/>
    <property type="project" value="TreeGrafter"/>
</dbReference>
<dbReference type="RefSeq" id="WP_076121283.1">
    <property type="nucleotide sequence ID" value="NZ_MPTC01000037.1"/>
</dbReference>
<dbReference type="Proteomes" id="UP000187439">
    <property type="component" value="Unassembled WGS sequence"/>
</dbReference>
<dbReference type="Gene3D" id="1.10.260.40">
    <property type="entry name" value="lambda repressor-like DNA-binding domains"/>
    <property type="match status" value="1"/>
</dbReference>
<organism evidence="3 4">
    <name type="scientific">Paenibacillus odorifer</name>
    <dbReference type="NCBI Taxonomy" id="189426"/>
    <lineage>
        <taxon>Bacteria</taxon>
        <taxon>Bacillati</taxon>
        <taxon>Bacillota</taxon>
        <taxon>Bacilli</taxon>
        <taxon>Bacillales</taxon>
        <taxon>Paenibacillaceae</taxon>
        <taxon>Paenibacillus</taxon>
    </lineage>
</organism>
<dbReference type="InterPro" id="IPR001387">
    <property type="entry name" value="Cro/C1-type_HTH"/>
</dbReference>
<gene>
    <name evidence="3" type="ORF">BSK52_26555</name>
</gene>
<reference evidence="3 4" key="1">
    <citation type="submission" date="2016-10" db="EMBL/GenBank/DDBJ databases">
        <title>Paenibacillus species isolates.</title>
        <authorList>
            <person name="Beno S.M."/>
        </authorList>
    </citation>
    <scope>NUCLEOTIDE SEQUENCE [LARGE SCALE GENOMIC DNA]</scope>
    <source>
        <strain evidence="3 4">FSL H7-0710</strain>
    </source>
</reference>
<dbReference type="PANTHER" id="PTHR46797">
    <property type="entry name" value="HTH-TYPE TRANSCRIPTIONAL REGULATOR"/>
    <property type="match status" value="1"/>
</dbReference>
<dbReference type="PANTHER" id="PTHR46797:SF1">
    <property type="entry name" value="METHYLPHOSPHONATE SYNTHASE"/>
    <property type="match status" value="1"/>
</dbReference>
<proteinExistence type="predicted"/>
<evidence type="ECO:0000259" key="2">
    <source>
        <dbReference type="PROSITE" id="PS50943"/>
    </source>
</evidence>
<comment type="caution">
    <text evidence="3">The sequence shown here is derived from an EMBL/GenBank/DDBJ whole genome shotgun (WGS) entry which is preliminary data.</text>
</comment>
<dbReference type="GO" id="GO:0003677">
    <property type="term" value="F:DNA binding"/>
    <property type="evidence" value="ECO:0007669"/>
    <property type="project" value="UniProtKB-KW"/>
</dbReference>
<dbReference type="InterPro" id="IPR050807">
    <property type="entry name" value="TransReg_Diox_bact_type"/>
</dbReference>
<keyword evidence="1" id="KW-0238">DNA-binding</keyword>
<protein>
    <recommendedName>
        <fullName evidence="2">HTH cro/C1-type domain-containing protein</fullName>
    </recommendedName>
</protein>
<sequence length="120" mass="13353">MDDTTLNKQIGTNIQKHRKIAKLSTTELGEIAGVSQSTISQIENGRATYIATVVRICKALNISLADVLPLNSVLDQASFVNLNDTRDLENITSLIELIDELTNKERKIVKDLLYSIINNR</sequence>
<dbReference type="SUPFAM" id="SSF47413">
    <property type="entry name" value="lambda repressor-like DNA-binding domains"/>
    <property type="match status" value="1"/>
</dbReference>
<dbReference type="AlphaFoldDB" id="A0A1R0XKP8"/>
<dbReference type="EMBL" id="MPTC01000037">
    <property type="protein sequence ID" value="OMD35664.1"/>
    <property type="molecule type" value="Genomic_DNA"/>
</dbReference>
<dbReference type="CDD" id="cd00093">
    <property type="entry name" value="HTH_XRE"/>
    <property type="match status" value="1"/>
</dbReference>
<name>A0A1R0XKP8_9BACL</name>
<dbReference type="InterPro" id="IPR010982">
    <property type="entry name" value="Lambda_DNA-bd_dom_sf"/>
</dbReference>
<accession>A0A1R0XKP8</accession>
<evidence type="ECO:0000313" key="4">
    <source>
        <dbReference type="Proteomes" id="UP000187439"/>
    </source>
</evidence>
<dbReference type="SMART" id="SM00530">
    <property type="entry name" value="HTH_XRE"/>
    <property type="match status" value="1"/>
</dbReference>
<feature type="domain" description="HTH cro/C1-type" evidence="2">
    <location>
        <begin position="14"/>
        <end position="67"/>
    </location>
</feature>
<dbReference type="GO" id="GO:0003700">
    <property type="term" value="F:DNA-binding transcription factor activity"/>
    <property type="evidence" value="ECO:0007669"/>
    <property type="project" value="TreeGrafter"/>
</dbReference>
<dbReference type="Pfam" id="PF01381">
    <property type="entry name" value="HTH_3"/>
    <property type="match status" value="1"/>
</dbReference>
<evidence type="ECO:0000313" key="3">
    <source>
        <dbReference type="EMBL" id="OMD35664.1"/>
    </source>
</evidence>